<proteinExistence type="inferred from homology"/>
<dbReference type="InterPro" id="IPR000630">
    <property type="entry name" value="Ribosomal_uS8"/>
</dbReference>
<evidence type="ECO:0000256" key="7">
    <source>
        <dbReference type="ARBA" id="ARBA00046740"/>
    </source>
</evidence>
<dbReference type="GO" id="GO:0019843">
    <property type="term" value="F:rRNA binding"/>
    <property type="evidence" value="ECO:0007669"/>
    <property type="project" value="UniProtKB-UniRule"/>
</dbReference>
<keyword evidence="5 8" id="KW-0687">Ribonucleoprotein</keyword>
<dbReference type="GO" id="GO:0005840">
    <property type="term" value="C:ribosome"/>
    <property type="evidence" value="ECO:0007669"/>
    <property type="project" value="UniProtKB-KW"/>
</dbReference>
<dbReference type="InterPro" id="IPR035987">
    <property type="entry name" value="Ribosomal_uS8_sf"/>
</dbReference>
<evidence type="ECO:0000313" key="10">
    <source>
        <dbReference type="EMBL" id="GET42938.1"/>
    </source>
</evidence>
<comment type="caution">
    <text evidence="10">The sequence shown here is derived from an EMBL/GenBank/DDBJ whole genome shotgun (WGS) entry which is preliminary data.</text>
</comment>
<dbReference type="GO" id="GO:0005737">
    <property type="term" value="C:cytoplasm"/>
    <property type="evidence" value="ECO:0007669"/>
    <property type="project" value="UniProtKB-ARBA"/>
</dbReference>
<evidence type="ECO:0000256" key="3">
    <source>
        <dbReference type="ARBA" id="ARBA00022884"/>
    </source>
</evidence>
<dbReference type="Proteomes" id="UP001050975">
    <property type="component" value="Unassembled WGS sequence"/>
</dbReference>
<evidence type="ECO:0000256" key="5">
    <source>
        <dbReference type="ARBA" id="ARBA00023274"/>
    </source>
</evidence>
<dbReference type="GO" id="GO:0003735">
    <property type="term" value="F:structural constituent of ribosome"/>
    <property type="evidence" value="ECO:0007669"/>
    <property type="project" value="InterPro"/>
</dbReference>
<dbReference type="InterPro" id="IPR047863">
    <property type="entry name" value="Ribosomal_uS8_CS"/>
</dbReference>
<dbReference type="PANTHER" id="PTHR11758">
    <property type="entry name" value="40S RIBOSOMAL PROTEIN S15A"/>
    <property type="match status" value="1"/>
</dbReference>
<dbReference type="NCBIfam" id="NF001109">
    <property type="entry name" value="PRK00136.1"/>
    <property type="match status" value="1"/>
</dbReference>
<evidence type="ECO:0000313" key="11">
    <source>
        <dbReference type="Proteomes" id="UP001050975"/>
    </source>
</evidence>
<dbReference type="GO" id="GO:0006412">
    <property type="term" value="P:translation"/>
    <property type="evidence" value="ECO:0007669"/>
    <property type="project" value="UniProtKB-UniRule"/>
</dbReference>
<name>A0AAV3XJV1_9CYAN</name>
<accession>A0AAV3XJV1</accession>
<dbReference type="HAMAP" id="MF_01302_B">
    <property type="entry name" value="Ribosomal_uS8_B"/>
    <property type="match status" value="1"/>
</dbReference>
<keyword evidence="2 8" id="KW-0699">rRNA-binding</keyword>
<dbReference type="GO" id="GO:1990904">
    <property type="term" value="C:ribonucleoprotein complex"/>
    <property type="evidence" value="ECO:0007669"/>
    <property type="project" value="UniProtKB-KW"/>
</dbReference>
<evidence type="ECO:0000256" key="4">
    <source>
        <dbReference type="ARBA" id="ARBA00022980"/>
    </source>
</evidence>
<comment type="subunit">
    <text evidence="7 8">Part of the 30S ribosomal subunit. Contacts proteins S5 and S12.</text>
</comment>
<keyword evidence="3 8" id="KW-0694">RNA-binding</keyword>
<organism evidence="10 11">
    <name type="scientific">Microseira wollei NIES-4236</name>
    <dbReference type="NCBI Taxonomy" id="2530354"/>
    <lineage>
        <taxon>Bacteria</taxon>
        <taxon>Bacillati</taxon>
        <taxon>Cyanobacteriota</taxon>
        <taxon>Cyanophyceae</taxon>
        <taxon>Oscillatoriophycideae</taxon>
        <taxon>Aerosakkonematales</taxon>
        <taxon>Aerosakkonemataceae</taxon>
        <taxon>Microseira</taxon>
    </lineage>
</organism>
<keyword evidence="11" id="KW-1185">Reference proteome</keyword>
<evidence type="ECO:0000256" key="9">
    <source>
        <dbReference type="RuleBase" id="RU003660"/>
    </source>
</evidence>
<comment type="function">
    <text evidence="8">One of the primary rRNA binding proteins, it binds directly to 16S rRNA central domain where it helps coordinate assembly of the platform of the 30S subunit.</text>
</comment>
<comment type="similarity">
    <text evidence="1 8 9">Belongs to the universal ribosomal protein uS8 family.</text>
</comment>
<dbReference type="RefSeq" id="WP_226591212.1">
    <property type="nucleotide sequence ID" value="NZ_BLAY01000190.1"/>
</dbReference>
<sequence>MAVNDTIADMLTRIRNATQARHQTTLIPSTKMTRSIAKVLKDEGFIADYSEDGEGVKRNLVVALKYKGKNRQPIITALKRVSKPGLRVYSNRKELPRVLGGIGIAIISTSSGIMTDREARRQGLGGEVLCYIW</sequence>
<evidence type="ECO:0000256" key="8">
    <source>
        <dbReference type="HAMAP-Rule" id="MF_01302"/>
    </source>
</evidence>
<evidence type="ECO:0000256" key="6">
    <source>
        <dbReference type="ARBA" id="ARBA00035258"/>
    </source>
</evidence>
<dbReference type="Gene3D" id="3.30.1490.10">
    <property type="match status" value="1"/>
</dbReference>
<dbReference type="Pfam" id="PF00410">
    <property type="entry name" value="Ribosomal_S8"/>
    <property type="match status" value="1"/>
</dbReference>
<gene>
    <name evidence="8 10" type="primary">rpsH</name>
    <name evidence="8" type="synonym">rps8</name>
    <name evidence="10" type="ORF">MiSe_77560</name>
</gene>
<evidence type="ECO:0000256" key="2">
    <source>
        <dbReference type="ARBA" id="ARBA00022730"/>
    </source>
</evidence>
<dbReference type="AlphaFoldDB" id="A0AAV3XJV1"/>
<dbReference type="FunFam" id="3.30.1490.10:FF:000001">
    <property type="entry name" value="30S ribosomal protein S8"/>
    <property type="match status" value="1"/>
</dbReference>
<reference evidence="10" key="1">
    <citation type="submission" date="2019-10" db="EMBL/GenBank/DDBJ databases">
        <title>Draft genome sequece of Microseira wollei NIES-4236.</title>
        <authorList>
            <person name="Yamaguchi H."/>
            <person name="Suzuki S."/>
            <person name="Kawachi M."/>
        </authorList>
    </citation>
    <scope>NUCLEOTIDE SEQUENCE</scope>
    <source>
        <strain evidence="10">NIES-4236</strain>
    </source>
</reference>
<dbReference type="EMBL" id="BLAY01000190">
    <property type="protein sequence ID" value="GET42938.1"/>
    <property type="molecule type" value="Genomic_DNA"/>
</dbReference>
<protein>
    <recommendedName>
        <fullName evidence="6 8">Small ribosomal subunit protein uS8</fullName>
    </recommendedName>
</protein>
<dbReference type="SUPFAM" id="SSF56047">
    <property type="entry name" value="Ribosomal protein S8"/>
    <property type="match status" value="1"/>
</dbReference>
<keyword evidence="4 8" id="KW-0689">Ribosomal protein</keyword>
<dbReference type="Gene3D" id="3.30.1370.30">
    <property type="match status" value="1"/>
</dbReference>
<dbReference type="PROSITE" id="PS00053">
    <property type="entry name" value="RIBOSOMAL_S8"/>
    <property type="match status" value="1"/>
</dbReference>
<evidence type="ECO:0000256" key="1">
    <source>
        <dbReference type="ARBA" id="ARBA00006471"/>
    </source>
</evidence>
<dbReference type="FunFam" id="3.30.1370.30:FF:000002">
    <property type="entry name" value="30S ribosomal protein S8"/>
    <property type="match status" value="1"/>
</dbReference>